<gene>
    <name evidence="1" type="ORF">OMM_12064</name>
</gene>
<comment type="caution">
    <text evidence="1">The sequence shown here is derived from an EMBL/GenBank/DDBJ whole genome shotgun (WGS) entry which is preliminary data.</text>
</comment>
<dbReference type="InterPro" id="IPR011990">
    <property type="entry name" value="TPR-like_helical_dom_sf"/>
</dbReference>
<organism evidence="1 2">
    <name type="scientific">Candidatus Magnetoglobus multicellularis str. Araruama</name>
    <dbReference type="NCBI Taxonomy" id="890399"/>
    <lineage>
        <taxon>Bacteria</taxon>
        <taxon>Pseudomonadati</taxon>
        <taxon>Thermodesulfobacteriota</taxon>
        <taxon>Desulfobacteria</taxon>
        <taxon>Desulfobacterales</taxon>
        <taxon>Desulfobacteraceae</taxon>
        <taxon>Candidatus Magnetoglobus</taxon>
    </lineage>
</organism>
<feature type="non-terminal residue" evidence="1">
    <location>
        <position position="1"/>
    </location>
</feature>
<protein>
    <recommendedName>
        <fullName evidence="3">Tetratricopeptide repeat protein</fullName>
    </recommendedName>
</protein>
<dbReference type="SUPFAM" id="SSF48452">
    <property type="entry name" value="TPR-like"/>
    <property type="match status" value="1"/>
</dbReference>
<dbReference type="InterPro" id="IPR019734">
    <property type="entry name" value="TPR_rpt"/>
</dbReference>
<proteinExistence type="predicted"/>
<evidence type="ECO:0000313" key="1">
    <source>
        <dbReference type="EMBL" id="ETR67015.1"/>
    </source>
</evidence>
<evidence type="ECO:0008006" key="3">
    <source>
        <dbReference type="Google" id="ProtNLM"/>
    </source>
</evidence>
<name>A0A1V1NWT4_9BACT</name>
<sequence length="129" mass="15527">YNIGRCYYKRQDYENAIKILQHVIIDIDERSDDYELIHECQFILAQIYEEKGDKNIEELLKAYTYYTKAIGLKNYQKSLLAKQKRDQVEELINQQFLNNKYSETMNNCSIISDYYIRNLEEVTKYVLIA</sequence>
<dbReference type="Proteomes" id="UP000189670">
    <property type="component" value="Unassembled WGS sequence"/>
</dbReference>
<dbReference type="EMBL" id="ATBP01001605">
    <property type="protein sequence ID" value="ETR67015.1"/>
    <property type="molecule type" value="Genomic_DNA"/>
</dbReference>
<dbReference type="Gene3D" id="1.25.40.10">
    <property type="entry name" value="Tetratricopeptide repeat domain"/>
    <property type="match status" value="1"/>
</dbReference>
<reference evidence="2" key="1">
    <citation type="submission" date="2012-11" db="EMBL/GenBank/DDBJ databases">
        <authorList>
            <person name="Lucero-Rivera Y.E."/>
            <person name="Tovar-Ramirez D."/>
        </authorList>
    </citation>
    <scope>NUCLEOTIDE SEQUENCE [LARGE SCALE GENOMIC DNA]</scope>
    <source>
        <strain evidence="2">Araruama</strain>
    </source>
</reference>
<evidence type="ECO:0000313" key="2">
    <source>
        <dbReference type="Proteomes" id="UP000189670"/>
    </source>
</evidence>
<dbReference type="AlphaFoldDB" id="A0A1V1NWT4"/>
<dbReference type="Pfam" id="PF13174">
    <property type="entry name" value="TPR_6"/>
    <property type="match status" value="1"/>
</dbReference>
<accession>A0A1V1NWT4</accession>